<sequence>MSSGGLGVPANNASGNAAETPAAMRQDANRGVPVHTFNPDAPPQEKAAQVIKSRDYLDSVKPQEPQQREIKVDSNAAPAIPTIVVESHEEKEKEKEKLIVKAKDTPQVTEQVQEEEAMPGAIPSKAVSVIPDWYKVGWRQVSGIDEPHLSDAEEKDKRVLETFLSEQFYGAWYHNAAIIVIAVFATHFLTRFNFGWGWLFIVLAFCSTYYSASIERFRQYARDDIQRELVKTRLASEHESADWINNFLDRFWVIYEPVLSATIVASAEQILTTSTPAFLDSLKLTQFTLGSKAPRVDRVRTFPKTDEDIVMMDWGFSFTPKDTSNMTQKQIADQSNPKIVLQVRLGKGLATAALPILVEDVSFQGLMRIRLKLMPNFPHVQTVDMCFLEKPTIGYVLKPIGGETFGFDIASIPGLSSFIRDMTHATLGPMMYDPNVFTLNLEQMLSGKPLDAAIGVVQVVIHSARGIQGTKIGGGTPDPYASLSISGRAELARTRYKANTYNPTWVETKYLLVNSLKDNLTLSIYDYNEHRKNSMMGTATFEFSKLLEDSTHEGIVSPILKDGKPRGELRYDVNYYPVLEPEEGQNERVSESTVGIVRLVIHQAKELDHTKSLSGELNPVAKVWLNSERTASFSSICIKHTNNPVWEAPHEFLCTDKENATVTLRIIDDRDFLKDPVVGYLTVKLTDLLDSSGQAGKDWFPLSGCRTGKMRLSAEWKPLAMAGSLHGSDQYKPPIGVVKLLIDKAIDVKNVEATLGGKSDPYVRVQVRNVTKARTEVINNNLNPIWDQIMYIPIHSLKEIVMLECMDYQNLTRDRSLGSVELRVADLAAESPEDIHYPYQSKGIRSFTEPMRLDKGNALKGTLFYTAEFIPSLNVKFDKFEEQNLESKQLTQDDGDGGIATDEEGSDDESYAPVGVTVQSSPKKEKHRSMDNMSVKTTDTSKTDKSTKSNVTDASKGTSGTDEKGAEEKKPAETGIEMTREELLKEQSGIIVFHVISGQLSKKGRVEVLLDDGYWPCFSTVKSRSTHAQFGLVGEGFIKEVDFGRVWLRLNEAPEEEKDAVVAEWKGDSKAFLKATLEGPHTYALVDDQGRTNSTVMVEARYIPVPVKLEPRESVNNQGILRVTLVDGQEIRGVDRGGKSDPFAVFTLNGQKVYKSQTKKKTLTPEWNETFEVAIPSRYNADLTVEVFDWNQIEQSKSLGYGKFDLNMIEPMQGQDFVIPLTSSKHGEKGVIRLHTVFQPEIIAKSRKATSTFTSAGRAMTQIGGLPMSAGKGVFHGVTGVFKRDNQGEIVPPLPPPPGLAPAPAQEAVVVSDQPQGQPQIQPQMAATFPTVDAALVITHEPGTLRITLLDGQDVCPQGQVARPYAVIRVGDREYKSKHTASKTDKPEWNESFLFPASVATPKMYVWLHDHKTIGKDKELTEGDLEIWRHINPETPSSTEVVIQLKSGGLLRARLEFDPGLNPNGGSNGSLHSGEQKEHRDHRSMSFSSPSRFSLRGRRPNDDDSQ</sequence>
<dbReference type="SMART" id="SM00239">
    <property type="entry name" value="C2"/>
    <property type="match status" value="5"/>
</dbReference>
<keyword evidence="10 12" id="KW-0472">Membrane</keyword>
<dbReference type="CDD" id="cd04040">
    <property type="entry name" value="C2D_Tricalbin-like"/>
    <property type="match status" value="1"/>
</dbReference>
<evidence type="ECO:0000256" key="7">
    <source>
        <dbReference type="ARBA" id="ARBA00022989"/>
    </source>
</evidence>
<accession>A0A9P5NSR4</accession>
<dbReference type="GO" id="GO:0005789">
    <property type="term" value="C:endoplasmic reticulum membrane"/>
    <property type="evidence" value="ECO:0007669"/>
    <property type="project" value="UniProtKB-SubCell"/>
</dbReference>
<keyword evidence="3" id="KW-0597">Phosphoprotein</keyword>
<keyword evidence="7 12" id="KW-1133">Transmembrane helix</keyword>
<dbReference type="InterPro" id="IPR037756">
    <property type="entry name" value="C2D_Tricalbin"/>
</dbReference>
<dbReference type="InterPro" id="IPR017147">
    <property type="entry name" value="Tricalbin"/>
</dbReference>
<feature type="compositionally biased region" description="Basic and acidic residues" evidence="11">
    <location>
        <begin position="961"/>
        <end position="975"/>
    </location>
</feature>
<keyword evidence="9" id="KW-0446">Lipid-binding</keyword>
<keyword evidence="5" id="KW-0677">Repeat</keyword>
<feature type="domain" description="C2" evidence="13">
    <location>
        <begin position="1101"/>
        <end position="1219"/>
    </location>
</feature>
<dbReference type="CDD" id="cd04044">
    <property type="entry name" value="C2A_Tricalbin-like"/>
    <property type="match status" value="1"/>
</dbReference>
<evidence type="ECO:0000256" key="1">
    <source>
        <dbReference type="ARBA" id="ARBA00004586"/>
    </source>
</evidence>
<evidence type="ECO:0000256" key="10">
    <source>
        <dbReference type="ARBA" id="ARBA00023136"/>
    </source>
</evidence>
<dbReference type="Pfam" id="PF24920">
    <property type="entry name" value="C2_TCB1"/>
    <property type="match status" value="1"/>
</dbReference>
<dbReference type="PROSITE" id="PS51847">
    <property type="entry name" value="SMP"/>
    <property type="match status" value="1"/>
</dbReference>
<dbReference type="SUPFAM" id="SSF49562">
    <property type="entry name" value="C2 domain (Calcium/lipid-binding domain, CaLB)"/>
    <property type="match status" value="5"/>
</dbReference>
<dbReference type="Proteomes" id="UP000724874">
    <property type="component" value="Unassembled WGS sequence"/>
</dbReference>
<feature type="transmembrane region" description="Helical" evidence="12">
    <location>
        <begin position="168"/>
        <end position="189"/>
    </location>
</feature>
<dbReference type="GO" id="GO:0071944">
    <property type="term" value="C:cell periphery"/>
    <property type="evidence" value="ECO:0007669"/>
    <property type="project" value="UniProtKB-ARBA"/>
</dbReference>
<dbReference type="CDD" id="cd21678">
    <property type="entry name" value="SMP_TCB"/>
    <property type="match status" value="1"/>
</dbReference>
<keyword evidence="8" id="KW-0445">Lipid transport</keyword>
<dbReference type="CDD" id="cd04052">
    <property type="entry name" value="C2B_Tricalbin-like"/>
    <property type="match status" value="1"/>
</dbReference>
<evidence type="ECO:0000259" key="14">
    <source>
        <dbReference type="PROSITE" id="PS51847"/>
    </source>
</evidence>
<proteinExistence type="predicted"/>
<dbReference type="InterPro" id="IPR031468">
    <property type="entry name" value="SMP_LBD"/>
</dbReference>
<evidence type="ECO:0000256" key="4">
    <source>
        <dbReference type="ARBA" id="ARBA00022692"/>
    </source>
</evidence>
<gene>
    <name evidence="15" type="ORF">CPB84DRAFT_587465</name>
</gene>
<evidence type="ECO:0000256" key="5">
    <source>
        <dbReference type="ARBA" id="ARBA00022737"/>
    </source>
</evidence>
<dbReference type="GO" id="GO:0008289">
    <property type="term" value="F:lipid binding"/>
    <property type="evidence" value="ECO:0007669"/>
    <property type="project" value="UniProtKB-KW"/>
</dbReference>
<keyword evidence="16" id="KW-1185">Reference proteome</keyword>
<dbReference type="Pfam" id="PF00168">
    <property type="entry name" value="C2"/>
    <property type="match status" value="5"/>
</dbReference>
<dbReference type="Gene3D" id="2.60.40.150">
    <property type="entry name" value="C2 domain"/>
    <property type="match status" value="5"/>
</dbReference>
<evidence type="ECO:0000256" key="8">
    <source>
        <dbReference type="ARBA" id="ARBA00023055"/>
    </source>
</evidence>
<feature type="compositionally biased region" description="Basic and acidic residues" evidence="11">
    <location>
        <begin position="1474"/>
        <end position="1484"/>
    </location>
</feature>
<dbReference type="InterPro" id="IPR035892">
    <property type="entry name" value="C2_domain_sf"/>
</dbReference>
<dbReference type="CDD" id="cd04045">
    <property type="entry name" value="C2C_Tricalbin-like"/>
    <property type="match status" value="1"/>
</dbReference>
<feature type="region of interest" description="Disordered" evidence="11">
    <location>
        <begin position="1"/>
        <end position="49"/>
    </location>
</feature>
<feature type="domain" description="C2" evidence="13">
    <location>
        <begin position="577"/>
        <end position="700"/>
    </location>
</feature>
<dbReference type="EMBL" id="JADNYJ010000022">
    <property type="protein sequence ID" value="KAF8905450.1"/>
    <property type="molecule type" value="Genomic_DNA"/>
</dbReference>
<evidence type="ECO:0000256" key="12">
    <source>
        <dbReference type="SAM" id="Phobius"/>
    </source>
</evidence>
<evidence type="ECO:0000313" key="16">
    <source>
        <dbReference type="Proteomes" id="UP000724874"/>
    </source>
</evidence>
<dbReference type="InterPro" id="IPR037762">
    <property type="entry name" value="C2C_Tricalbin"/>
</dbReference>
<keyword evidence="4 12" id="KW-0812">Transmembrane</keyword>
<dbReference type="PANTHER" id="PTHR46980">
    <property type="entry name" value="TRICALBIN-1-RELATED"/>
    <property type="match status" value="1"/>
</dbReference>
<feature type="domain" description="C2" evidence="13">
    <location>
        <begin position="433"/>
        <end position="556"/>
    </location>
</feature>
<feature type="transmembrane region" description="Helical" evidence="12">
    <location>
        <begin position="195"/>
        <end position="212"/>
    </location>
</feature>
<evidence type="ECO:0000256" key="9">
    <source>
        <dbReference type="ARBA" id="ARBA00023121"/>
    </source>
</evidence>
<dbReference type="InterPro" id="IPR056910">
    <property type="entry name" value="TCB1-3_C2"/>
</dbReference>
<feature type="compositionally biased region" description="Low complexity" evidence="11">
    <location>
        <begin position="1485"/>
        <end position="1494"/>
    </location>
</feature>
<dbReference type="InterPro" id="IPR037761">
    <property type="entry name" value="C2A_Tricalbin"/>
</dbReference>
<feature type="compositionally biased region" description="Acidic residues" evidence="11">
    <location>
        <begin position="893"/>
        <end position="910"/>
    </location>
</feature>
<dbReference type="Pfam" id="PF25669">
    <property type="entry name" value="SMP_MUG190-like"/>
    <property type="match status" value="1"/>
</dbReference>
<comment type="caution">
    <text evidence="15">The sequence shown here is derived from an EMBL/GenBank/DDBJ whole genome shotgun (WGS) entry which is preliminary data.</text>
</comment>
<dbReference type="OrthoDB" id="1029639at2759"/>
<dbReference type="GO" id="GO:0006869">
    <property type="term" value="P:lipid transport"/>
    <property type="evidence" value="ECO:0007669"/>
    <property type="project" value="UniProtKB-KW"/>
</dbReference>
<dbReference type="PROSITE" id="PS50004">
    <property type="entry name" value="C2"/>
    <property type="match status" value="5"/>
</dbReference>
<dbReference type="InterPro" id="IPR052455">
    <property type="entry name" value="Tricalbin_domain"/>
</dbReference>
<keyword evidence="6" id="KW-0256">Endoplasmic reticulum</keyword>
<organism evidence="15 16">
    <name type="scientific">Gymnopilus junonius</name>
    <name type="common">Spectacular rustgill mushroom</name>
    <name type="synonym">Gymnopilus spectabilis subsp. junonius</name>
    <dbReference type="NCBI Taxonomy" id="109634"/>
    <lineage>
        <taxon>Eukaryota</taxon>
        <taxon>Fungi</taxon>
        <taxon>Dikarya</taxon>
        <taxon>Basidiomycota</taxon>
        <taxon>Agaricomycotina</taxon>
        <taxon>Agaricomycetes</taxon>
        <taxon>Agaricomycetidae</taxon>
        <taxon>Agaricales</taxon>
        <taxon>Agaricineae</taxon>
        <taxon>Hymenogastraceae</taxon>
        <taxon>Gymnopilus</taxon>
    </lineage>
</organism>
<feature type="domain" description="C2" evidence="13">
    <location>
        <begin position="1315"/>
        <end position="1441"/>
    </location>
</feature>
<reference evidence="15" key="1">
    <citation type="submission" date="2020-11" db="EMBL/GenBank/DDBJ databases">
        <authorList>
            <consortium name="DOE Joint Genome Institute"/>
            <person name="Ahrendt S."/>
            <person name="Riley R."/>
            <person name="Andreopoulos W."/>
            <person name="LaButti K."/>
            <person name="Pangilinan J."/>
            <person name="Ruiz-duenas F.J."/>
            <person name="Barrasa J.M."/>
            <person name="Sanchez-Garcia M."/>
            <person name="Camarero S."/>
            <person name="Miyauchi S."/>
            <person name="Serrano A."/>
            <person name="Linde D."/>
            <person name="Babiker R."/>
            <person name="Drula E."/>
            <person name="Ayuso-Fernandez I."/>
            <person name="Pacheco R."/>
            <person name="Padilla G."/>
            <person name="Ferreira P."/>
            <person name="Barriuso J."/>
            <person name="Kellner H."/>
            <person name="Castanera R."/>
            <person name="Alfaro M."/>
            <person name="Ramirez L."/>
            <person name="Pisabarro A.G."/>
            <person name="Kuo A."/>
            <person name="Tritt A."/>
            <person name="Lipzen A."/>
            <person name="He G."/>
            <person name="Yan M."/>
            <person name="Ng V."/>
            <person name="Cullen D."/>
            <person name="Martin F."/>
            <person name="Rosso M.-N."/>
            <person name="Henrissat B."/>
            <person name="Hibbett D."/>
            <person name="Martinez A.T."/>
            <person name="Grigoriev I.V."/>
        </authorList>
    </citation>
    <scope>NUCLEOTIDE SEQUENCE</scope>
    <source>
        <strain evidence="15">AH 44721</strain>
    </source>
</reference>
<comment type="subcellular location">
    <subcellularLocation>
        <location evidence="1">Endoplasmic reticulum membrane</location>
    </subcellularLocation>
</comment>
<keyword evidence="2" id="KW-0813">Transport</keyword>
<evidence type="ECO:0000256" key="6">
    <source>
        <dbReference type="ARBA" id="ARBA00022824"/>
    </source>
</evidence>
<dbReference type="InterPro" id="IPR037765">
    <property type="entry name" value="C2B_Tricalbin"/>
</dbReference>
<evidence type="ECO:0000259" key="13">
    <source>
        <dbReference type="PROSITE" id="PS50004"/>
    </source>
</evidence>
<name>A0A9P5NSR4_GYMJU</name>
<feature type="domain" description="C2" evidence="13">
    <location>
        <begin position="721"/>
        <end position="837"/>
    </location>
</feature>
<dbReference type="GO" id="GO:0061817">
    <property type="term" value="P:endoplasmic reticulum-plasma membrane tethering"/>
    <property type="evidence" value="ECO:0007669"/>
    <property type="project" value="InterPro"/>
</dbReference>
<dbReference type="InterPro" id="IPR000008">
    <property type="entry name" value="C2_dom"/>
</dbReference>
<evidence type="ECO:0000256" key="2">
    <source>
        <dbReference type="ARBA" id="ARBA00022448"/>
    </source>
</evidence>
<protein>
    <submittedName>
        <fullName evidence="15">C2 domain-containing protein</fullName>
    </submittedName>
</protein>
<feature type="compositionally biased region" description="Low complexity" evidence="11">
    <location>
        <begin position="1459"/>
        <end position="1473"/>
    </location>
</feature>
<evidence type="ECO:0000256" key="3">
    <source>
        <dbReference type="ARBA" id="ARBA00022553"/>
    </source>
</evidence>
<dbReference type="PANTHER" id="PTHR46980:SF2">
    <property type="entry name" value="TRICALBIN-1-RELATED"/>
    <property type="match status" value="1"/>
</dbReference>
<dbReference type="PIRSF" id="PIRSF037232">
    <property type="entry name" value="Tricalbin"/>
    <property type="match status" value="1"/>
</dbReference>
<evidence type="ECO:0000313" key="15">
    <source>
        <dbReference type="EMBL" id="KAF8905450.1"/>
    </source>
</evidence>
<feature type="region of interest" description="Disordered" evidence="11">
    <location>
        <begin position="1456"/>
        <end position="1506"/>
    </location>
</feature>
<feature type="domain" description="SMP-LTD" evidence="14">
    <location>
        <begin position="237"/>
        <end position="442"/>
    </location>
</feature>
<feature type="region of interest" description="Disordered" evidence="11">
    <location>
        <begin position="886"/>
        <end position="975"/>
    </location>
</feature>
<evidence type="ECO:0000256" key="11">
    <source>
        <dbReference type="SAM" id="MobiDB-lite"/>
    </source>
</evidence>